<keyword evidence="1" id="KW-1133">Transmembrane helix</keyword>
<gene>
    <name evidence="2" type="ORF">EDC61_103153</name>
</gene>
<feature type="transmembrane region" description="Helical" evidence="1">
    <location>
        <begin position="210"/>
        <end position="233"/>
    </location>
</feature>
<keyword evidence="1" id="KW-0812">Transmembrane</keyword>
<dbReference type="GO" id="GO:0043190">
    <property type="term" value="C:ATP-binding cassette (ABC) transporter complex"/>
    <property type="evidence" value="ECO:0007669"/>
    <property type="project" value="InterPro"/>
</dbReference>
<name>A0A4R3JXA4_9PROT</name>
<protein>
    <submittedName>
        <fullName evidence="2">Phospholipid/cholesterol/gamma-HCH transport system permease protein</fullName>
    </submittedName>
</protein>
<keyword evidence="1" id="KW-0472">Membrane</keyword>
<proteinExistence type="predicted"/>
<feature type="transmembrane region" description="Helical" evidence="1">
    <location>
        <begin position="160"/>
        <end position="189"/>
    </location>
</feature>
<dbReference type="EMBL" id="SLZY01000003">
    <property type="protein sequence ID" value="TCS73030.1"/>
    <property type="molecule type" value="Genomic_DNA"/>
</dbReference>
<reference evidence="2 3" key="1">
    <citation type="submission" date="2019-03" db="EMBL/GenBank/DDBJ databases">
        <title>Genomic Encyclopedia of Type Strains, Phase IV (KMG-IV): sequencing the most valuable type-strain genomes for metagenomic binning, comparative biology and taxonomic classification.</title>
        <authorList>
            <person name="Goeker M."/>
        </authorList>
    </citation>
    <scope>NUCLEOTIDE SEQUENCE [LARGE SCALE GENOMIC DNA]</scope>
    <source>
        <strain evidence="2 3">DSM 103923</strain>
    </source>
</reference>
<dbReference type="Proteomes" id="UP000295135">
    <property type="component" value="Unassembled WGS sequence"/>
</dbReference>
<evidence type="ECO:0000313" key="2">
    <source>
        <dbReference type="EMBL" id="TCS73030.1"/>
    </source>
</evidence>
<evidence type="ECO:0000313" key="3">
    <source>
        <dbReference type="Proteomes" id="UP000295135"/>
    </source>
</evidence>
<feature type="transmembrane region" description="Helical" evidence="1">
    <location>
        <begin position="63"/>
        <end position="90"/>
    </location>
</feature>
<accession>A0A4R3JXA4</accession>
<dbReference type="InterPro" id="IPR030802">
    <property type="entry name" value="Permease_MalE"/>
</dbReference>
<dbReference type="PANTHER" id="PTHR30188">
    <property type="entry name" value="ABC TRANSPORTER PERMEASE PROTEIN-RELATED"/>
    <property type="match status" value="1"/>
</dbReference>
<dbReference type="PANTHER" id="PTHR30188:SF4">
    <property type="entry name" value="PROTEIN TRIGALACTOSYLDIACYLGLYCEROL 1, CHLOROPLASTIC"/>
    <property type="match status" value="1"/>
</dbReference>
<dbReference type="Pfam" id="PF02405">
    <property type="entry name" value="MlaE"/>
    <property type="match status" value="1"/>
</dbReference>
<dbReference type="AlphaFoldDB" id="A0A4R3JXA4"/>
<dbReference type="GO" id="GO:0005548">
    <property type="term" value="F:phospholipid transporter activity"/>
    <property type="evidence" value="ECO:0007669"/>
    <property type="project" value="TreeGrafter"/>
</dbReference>
<feature type="transmembrane region" description="Helical" evidence="1">
    <location>
        <begin position="102"/>
        <end position="122"/>
    </location>
</feature>
<organism evidence="2 3">
    <name type="scientific">Sulfuritortus calidifontis</name>
    <dbReference type="NCBI Taxonomy" id="1914471"/>
    <lineage>
        <taxon>Bacteria</taxon>
        <taxon>Pseudomonadati</taxon>
        <taxon>Pseudomonadota</taxon>
        <taxon>Betaproteobacteria</taxon>
        <taxon>Nitrosomonadales</taxon>
        <taxon>Thiobacillaceae</taxon>
        <taxon>Sulfuritortus</taxon>
    </lineage>
</organism>
<feature type="transmembrane region" description="Helical" evidence="1">
    <location>
        <begin position="239"/>
        <end position="260"/>
    </location>
</feature>
<evidence type="ECO:0000256" key="1">
    <source>
        <dbReference type="SAM" id="Phobius"/>
    </source>
</evidence>
<comment type="caution">
    <text evidence="2">The sequence shown here is derived from an EMBL/GenBank/DDBJ whole genome shotgun (WGS) entry which is preliminary data.</text>
</comment>
<sequence length="270" mass="29170">MHYDRLMRWLIELLTRSGDALIARLVPLGRILRFGTVALAGVFSPDLYNSATRAVVQKQIYFTAWQILGSFSLFAALLSLILIQIAITAARNYGLGDYALEVVLRILVIELLPLITALFVALRSGAAINAEVALMKITNEIEALAEVGVDAMRLELLPRMIGGVVSVLALTAVVSLIALVLAYLSLYGLQAHGLAAFSHILGQVFSPLQLLGLWLKCLMFGLAVTIIPIAAGLDAPHKLFFAPIAVLAGMVRLFFALMLIEVGSLAITYL</sequence>
<keyword evidence="3" id="KW-1185">Reference proteome</keyword>